<proteinExistence type="predicted"/>
<accession>A0A7J7MFG5</accession>
<keyword evidence="3" id="KW-1185">Reference proteome</keyword>
<dbReference type="OrthoDB" id="1908091at2759"/>
<reference evidence="2 3" key="1">
    <citation type="journal article" date="2020" name="IScience">
        <title>Genome Sequencing of the Endangered Kingdonia uniflora (Circaeasteraceae, Ranunculales) Reveals Potential Mechanisms of Evolutionary Specialization.</title>
        <authorList>
            <person name="Sun Y."/>
            <person name="Deng T."/>
            <person name="Zhang A."/>
            <person name="Moore M.J."/>
            <person name="Landis J.B."/>
            <person name="Lin N."/>
            <person name="Zhang H."/>
            <person name="Zhang X."/>
            <person name="Huang J."/>
            <person name="Zhang X."/>
            <person name="Sun H."/>
            <person name="Wang H."/>
        </authorList>
    </citation>
    <scope>NUCLEOTIDE SEQUENCE [LARGE SCALE GENOMIC DNA]</scope>
    <source>
        <strain evidence="2">TB1705</strain>
        <tissue evidence="2">Leaf</tissue>
    </source>
</reference>
<dbReference type="Proteomes" id="UP000541444">
    <property type="component" value="Unassembled WGS sequence"/>
</dbReference>
<organism evidence="2 3">
    <name type="scientific">Kingdonia uniflora</name>
    <dbReference type="NCBI Taxonomy" id="39325"/>
    <lineage>
        <taxon>Eukaryota</taxon>
        <taxon>Viridiplantae</taxon>
        <taxon>Streptophyta</taxon>
        <taxon>Embryophyta</taxon>
        <taxon>Tracheophyta</taxon>
        <taxon>Spermatophyta</taxon>
        <taxon>Magnoliopsida</taxon>
        <taxon>Ranunculales</taxon>
        <taxon>Circaeasteraceae</taxon>
        <taxon>Kingdonia</taxon>
    </lineage>
</organism>
<evidence type="ECO:0000313" key="3">
    <source>
        <dbReference type="Proteomes" id="UP000541444"/>
    </source>
</evidence>
<evidence type="ECO:0000313" key="2">
    <source>
        <dbReference type="EMBL" id="KAF6153504.1"/>
    </source>
</evidence>
<gene>
    <name evidence="2" type="ORF">GIB67_027371</name>
</gene>
<dbReference type="EMBL" id="JACGCM010001560">
    <property type="protein sequence ID" value="KAF6153504.1"/>
    <property type="molecule type" value="Genomic_DNA"/>
</dbReference>
<dbReference type="AlphaFoldDB" id="A0A7J7MFG5"/>
<name>A0A7J7MFG5_9MAGN</name>
<feature type="region of interest" description="Disordered" evidence="1">
    <location>
        <begin position="709"/>
        <end position="744"/>
    </location>
</feature>
<comment type="caution">
    <text evidence="2">The sequence shown here is derived from an EMBL/GenBank/DDBJ whole genome shotgun (WGS) entry which is preliminary data.</text>
</comment>
<sequence length="744" mass="81311">MYGFLPKSKSALSLTDLQDNKKLNEDEIIQEHIPPSPSEEVYMVEEVLNLSGTSEAYMKQDIVEEKCDGLNSSASSETNEKIMAENANDSQPRHFEDEFAEVSSNPSSEVYVKPDVVEEKYNASSSSSSLEANEEIFNETTSEILPRNLQGSQPSLSIEILDVQSGKELDGNTIEEPVYDSSPSAIEKRTIEEHILFVDRGVVHTNSSSIASDMEVEVSEVGSPRLLFERTISYSDADILFDDKRYRAESKALGCFESSLPDIIETRVSGATQDFSGLPEIVETRASGANQYFNDFTTAPVEVELGVEHVSTDSSTTKEGLMNQIPSSSVNKEISIGLDQSASGALELSESSPTDGIELISSGANQYFDDSTAAPVEAELEYFDDSTATSVEAELGVEQVSTGLNTTEEGLMIQIPSSSDDKEVNIGVGESQSRTLELSETPVEAELAADQMSTDSSTTELAVEQVSTDSNTTEEGLMIQIASSIINKEINIALDHSESRASELSERNLPDVIETRVLFVGFTAAPVETELVVEQVSIDLNTTDEGMTSQSLSSSVNKERNVRAHQSDLEEINPIAHSLLAKMNIQNQMENLTIQISPASDHPQEFLELSVTEEPDIVFQFTNDAEAEHGRIIEPEIHLYFPDAAETGVSATEVEESNMTLNTNESVTEAQVLDETNLEGEMPKLVQEDNVEKPLLKKNEVESVKNMVTNPVESAERETSNQVESAKSKPSIKDHIVVETSEIS</sequence>
<evidence type="ECO:0000256" key="1">
    <source>
        <dbReference type="SAM" id="MobiDB-lite"/>
    </source>
</evidence>
<protein>
    <submittedName>
        <fullName evidence="2">Uncharacterized protein</fullName>
    </submittedName>
</protein>